<keyword evidence="2" id="KW-1185">Reference proteome</keyword>
<evidence type="ECO:0000313" key="1">
    <source>
        <dbReference type="EMBL" id="MBA8887978.1"/>
    </source>
</evidence>
<accession>A0A839F369</accession>
<organism evidence="1 2">
    <name type="scientific">Dokdonella fugitiva</name>
    <dbReference type="NCBI Taxonomy" id="328517"/>
    <lineage>
        <taxon>Bacteria</taxon>
        <taxon>Pseudomonadati</taxon>
        <taxon>Pseudomonadota</taxon>
        <taxon>Gammaproteobacteria</taxon>
        <taxon>Lysobacterales</taxon>
        <taxon>Rhodanobacteraceae</taxon>
        <taxon>Dokdonella</taxon>
    </lineage>
</organism>
<proteinExistence type="predicted"/>
<reference evidence="1 2" key="1">
    <citation type="submission" date="2020-07" db="EMBL/GenBank/DDBJ databases">
        <title>Genomic Encyclopedia of Type Strains, Phase IV (KMG-V): Genome sequencing to study the core and pangenomes of soil and plant-associated prokaryotes.</title>
        <authorList>
            <person name="Whitman W."/>
        </authorList>
    </citation>
    <scope>NUCLEOTIDE SEQUENCE [LARGE SCALE GENOMIC DNA]</scope>
    <source>
        <strain evidence="1 2">RH2WT43</strain>
    </source>
</reference>
<comment type="caution">
    <text evidence="1">The sequence shown here is derived from an EMBL/GenBank/DDBJ whole genome shotgun (WGS) entry which is preliminary data.</text>
</comment>
<dbReference type="EMBL" id="JACGXL010000003">
    <property type="protein sequence ID" value="MBA8887978.1"/>
    <property type="molecule type" value="Genomic_DNA"/>
</dbReference>
<gene>
    <name evidence="1" type="ORF">FHW12_002202</name>
</gene>
<name>A0A839F369_9GAMM</name>
<evidence type="ECO:0000313" key="2">
    <source>
        <dbReference type="Proteomes" id="UP000550401"/>
    </source>
</evidence>
<sequence>MIDALLRAASFARTDAASDQWLRLDARVAKECGATTP</sequence>
<protein>
    <submittedName>
        <fullName evidence="1">Uncharacterized protein</fullName>
    </submittedName>
</protein>
<dbReference type="Proteomes" id="UP000550401">
    <property type="component" value="Unassembled WGS sequence"/>
</dbReference>
<dbReference type="AlphaFoldDB" id="A0A839F369"/>